<evidence type="ECO:0000313" key="2">
    <source>
        <dbReference type="Proteomes" id="UP001213000"/>
    </source>
</evidence>
<comment type="caution">
    <text evidence="1">The sequence shown here is derived from an EMBL/GenBank/DDBJ whole genome shotgun (WGS) entry which is preliminary data.</text>
</comment>
<keyword evidence="2" id="KW-1185">Reference proteome</keyword>
<name>A0AAD5VG94_9AGAR</name>
<gene>
    <name evidence="1" type="ORF">NP233_g12119</name>
</gene>
<reference evidence="1" key="1">
    <citation type="submission" date="2022-07" db="EMBL/GenBank/DDBJ databases">
        <title>Genome Sequence of Leucocoprinus birnbaumii.</title>
        <authorList>
            <person name="Buettner E."/>
        </authorList>
    </citation>
    <scope>NUCLEOTIDE SEQUENCE</scope>
    <source>
        <strain evidence="1">VT141</strain>
    </source>
</reference>
<protein>
    <submittedName>
        <fullName evidence="1">Uncharacterized protein</fullName>
    </submittedName>
</protein>
<dbReference type="EMBL" id="JANIEX010001642">
    <property type="protein sequence ID" value="KAJ3555810.1"/>
    <property type="molecule type" value="Genomic_DNA"/>
</dbReference>
<dbReference type="Proteomes" id="UP001213000">
    <property type="component" value="Unassembled WGS sequence"/>
</dbReference>
<organism evidence="1 2">
    <name type="scientific">Leucocoprinus birnbaumii</name>
    <dbReference type="NCBI Taxonomy" id="56174"/>
    <lineage>
        <taxon>Eukaryota</taxon>
        <taxon>Fungi</taxon>
        <taxon>Dikarya</taxon>
        <taxon>Basidiomycota</taxon>
        <taxon>Agaricomycotina</taxon>
        <taxon>Agaricomycetes</taxon>
        <taxon>Agaricomycetidae</taxon>
        <taxon>Agaricales</taxon>
        <taxon>Agaricineae</taxon>
        <taxon>Agaricaceae</taxon>
        <taxon>Leucocoprinus</taxon>
    </lineage>
</organism>
<evidence type="ECO:0000313" key="1">
    <source>
        <dbReference type="EMBL" id="KAJ3555810.1"/>
    </source>
</evidence>
<proteinExistence type="predicted"/>
<dbReference type="AlphaFoldDB" id="A0AAD5VG94"/>
<accession>A0AAD5VG94</accession>
<sequence length="109" mass="12403">MIAEPALNRNRADGDGITEFSKNFVDDSVWGLDQPNPWRLSERFKSLWTKVSSRPHTSAQGPSRVLPRHLAPLIILANTYTNEVMNSAQARCSYQFKHSRGLEEAQEYV</sequence>